<reference evidence="8" key="2">
    <citation type="submission" date="2025-08" db="UniProtKB">
        <authorList>
            <consortium name="Ensembl"/>
        </authorList>
    </citation>
    <scope>IDENTIFICATION</scope>
</reference>
<dbReference type="GO" id="GO:0006972">
    <property type="term" value="P:hyperosmotic response"/>
    <property type="evidence" value="ECO:0007669"/>
    <property type="project" value="TreeGrafter"/>
</dbReference>
<comment type="similarity">
    <text evidence="2 6">Belongs to the MIP/aquaporin (TC 1.A.8) family.</text>
</comment>
<evidence type="ECO:0000256" key="2">
    <source>
        <dbReference type="ARBA" id="ARBA00006175"/>
    </source>
</evidence>
<reference evidence="9" key="1">
    <citation type="journal article" date="2017" name="PLoS ONE">
        <title>The Agassiz's desert tortoise genome provides a resource for the conservation of a threatened species.</title>
        <authorList>
            <person name="Tollis M."/>
            <person name="DeNardo D.F."/>
            <person name="Cornelius J.A."/>
            <person name="Dolby G.A."/>
            <person name="Edwards T."/>
            <person name="Henen B.T."/>
            <person name="Karl A.E."/>
            <person name="Murphy R.W."/>
            <person name="Kusumi K."/>
        </authorList>
    </citation>
    <scope>NUCLEOTIDE SEQUENCE [LARGE SCALE GENOMIC DNA]</scope>
</reference>
<dbReference type="PRINTS" id="PR00783">
    <property type="entry name" value="MINTRINSICP"/>
</dbReference>
<dbReference type="PANTHER" id="PTHR19139">
    <property type="entry name" value="AQUAPORIN TRANSPORTER"/>
    <property type="match status" value="1"/>
</dbReference>
<name>A0A452INS7_9SAUR</name>
<feature type="transmembrane region" description="Helical" evidence="7">
    <location>
        <begin position="67"/>
        <end position="85"/>
    </location>
</feature>
<reference evidence="8" key="3">
    <citation type="submission" date="2025-09" db="UniProtKB">
        <authorList>
            <consortium name="Ensembl"/>
        </authorList>
    </citation>
    <scope>IDENTIFICATION</scope>
</reference>
<sequence length="200" mass="21568">ILWPAAAWPSRTSPSCNTVVVSLVLKAQLAPGVTLLQALGIEVIVSFQLVLCILATSGSKRDPSKGGHLVIGLSVMLGHLVAIGYTGCSMNPARSLGPALITFEFANHWWLTMLQEGPKAERNLQSKAESTPQEMGLSEAIERGALRSKASDVPRTMQSRVWGLMDHGKRPGCYLSLPLCSELECLLGLDHWGHISFVVL</sequence>
<keyword evidence="5 7" id="KW-0472">Membrane</keyword>
<evidence type="ECO:0000256" key="6">
    <source>
        <dbReference type="RuleBase" id="RU000477"/>
    </source>
</evidence>
<dbReference type="GO" id="GO:0016020">
    <property type="term" value="C:membrane"/>
    <property type="evidence" value="ECO:0007669"/>
    <property type="project" value="UniProtKB-SubCell"/>
</dbReference>
<dbReference type="Pfam" id="PF00230">
    <property type="entry name" value="MIP"/>
    <property type="match status" value="1"/>
</dbReference>
<dbReference type="AlphaFoldDB" id="A0A452INS7"/>
<dbReference type="InterPro" id="IPR034294">
    <property type="entry name" value="Aquaporin_transptr"/>
</dbReference>
<keyword evidence="4 7" id="KW-1133">Transmembrane helix</keyword>
<dbReference type="InterPro" id="IPR023271">
    <property type="entry name" value="Aquaporin-like"/>
</dbReference>
<evidence type="ECO:0000313" key="8">
    <source>
        <dbReference type="Ensembl" id="ENSGAGP00000029748.1"/>
    </source>
</evidence>
<keyword evidence="6" id="KW-0813">Transport</keyword>
<evidence type="ECO:0000256" key="1">
    <source>
        <dbReference type="ARBA" id="ARBA00004141"/>
    </source>
</evidence>
<evidence type="ECO:0000313" key="9">
    <source>
        <dbReference type="Proteomes" id="UP000291020"/>
    </source>
</evidence>
<dbReference type="InterPro" id="IPR000425">
    <property type="entry name" value="MIP"/>
</dbReference>
<dbReference type="GO" id="GO:0008519">
    <property type="term" value="F:ammonium channel activity"/>
    <property type="evidence" value="ECO:0007669"/>
    <property type="project" value="TreeGrafter"/>
</dbReference>
<dbReference type="SUPFAM" id="SSF81338">
    <property type="entry name" value="Aquaporin-like"/>
    <property type="match status" value="1"/>
</dbReference>
<feature type="transmembrane region" description="Helical" evidence="7">
    <location>
        <begin position="35"/>
        <end position="55"/>
    </location>
</feature>
<protein>
    <submittedName>
        <fullName evidence="8">Uncharacterized protein</fullName>
    </submittedName>
</protein>
<evidence type="ECO:0000256" key="5">
    <source>
        <dbReference type="ARBA" id="ARBA00023136"/>
    </source>
</evidence>
<dbReference type="PANTHER" id="PTHR19139:SF161">
    <property type="entry name" value="AQUAPORIN-1"/>
    <property type="match status" value="1"/>
</dbReference>
<dbReference type="GO" id="GO:0035379">
    <property type="term" value="F:carbon dioxide transmembrane transporter activity"/>
    <property type="evidence" value="ECO:0007669"/>
    <property type="project" value="TreeGrafter"/>
</dbReference>
<keyword evidence="3 6" id="KW-0812">Transmembrane</keyword>
<dbReference type="GO" id="GO:0015168">
    <property type="term" value="F:glycerol transmembrane transporter activity"/>
    <property type="evidence" value="ECO:0007669"/>
    <property type="project" value="TreeGrafter"/>
</dbReference>
<dbReference type="Gene3D" id="1.20.1080.10">
    <property type="entry name" value="Glycerol uptake facilitator protein"/>
    <property type="match status" value="1"/>
</dbReference>
<evidence type="ECO:0000256" key="3">
    <source>
        <dbReference type="ARBA" id="ARBA00022692"/>
    </source>
</evidence>
<dbReference type="Proteomes" id="UP000291020">
    <property type="component" value="Unassembled WGS sequence"/>
</dbReference>
<dbReference type="GO" id="GO:0015250">
    <property type="term" value="F:water channel activity"/>
    <property type="evidence" value="ECO:0007669"/>
    <property type="project" value="TreeGrafter"/>
</dbReference>
<organism evidence="8 9">
    <name type="scientific">Gopherus agassizii</name>
    <name type="common">Agassiz's desert tortoise</name>
    <dbReference type="NCBI Taxonomy" id="38772"/>
    <lineage>
        <taxon>Eukaryota</taxon>
        <taxon>Metazoa</taxon>
        <taxon>Chordata</taxon>
        <taxon>Craniata</taxon>
        <taxon>Vertebrata</taxon>
        <taxon>Euteleostomi</taxon>
        <taxon>Archelosauria</taxon>
        <taxon>Testudinata</taxon>
        <taxon>Testudines</taxon>
        <taxon>Cryptodira</taxon>
        <taxon>Durocryptodira</taxon>
        <taxon>Testudinoidea</taxon>
        <taxon>Testudinidae</taxon>
        <taxon>Gopherus</taxon>
    </lineage>
</organism>
<keyword evidence="9" id="KW-1185">Reference proteome</keyword>
<dbReference type="STRING" id="38772.ENSGAGP00000029748"/>
<evidence type="ECO:0000256" key="7">
    <source>
        <dbReference type="SAM" id="Phobius"/>
    </source>
</evidence>
<dbReference type="Ensembl" id="ENSGAGT00000033777.1">
    <property type="protein sequence ID" value="ENSGAGP00000029748.1"/>
    <property type="gene ID" value="ENSGAGG00000021475.1"/>
</dbReference>
<proteinExistence type="inferred from homology"/>
<comment type="subcellular location">
    <subcellularLocation>
        <location evidence="1">Membrane</location>
        <topology evidence="1">Multi-pass membrane protein</topology>
    </subcellularLocation>
</comment>
<dbReference type="GO" id="GO:0003097">
    <property type="term" value="P:renal water transport"/>
    <property type="evidence" value="ECO:0007669"/>
    <property type="project" value="TreeGrafter"/>
</dbReference>
<accession>A0A452INS7</accession>
<evidence type="ECO:0000256" key="4">
    <source>
        <dbReference type="ARBA" id="ARBA00022989"/>
    </source>
</evidence>